<dbReference type="InterPro" id="IPR018078">
    <property type="entry name" value="DNA-binding_RecF_CS"/>
</dbReference>
<evidence type="ECO:0000256" key="1">
    <source>
        <dbReference type="ARBA" id="ARBA00004496"/>
    </source>
</evidence>
<dbReference type="GO" id="GO:0009432">
    <property type="term" value="P:SOS response"/>
    <property type="evidence" value="ECO:0007669"/>
    <property type="project" value="UniProtKB-UniRule"/>
</dbReference>
<dbReference type="InterPro" id="IPR003593">
    <property type="entry name" value="AAA+_ATPase"/>
</dbReference>
<dbReference type="OrthoDB" id="9803889at2"/>
<dbReference type="GO" id="GO:0000731">
    <property type="term" value="P:DNA synthesis involved in DNA repair"/>
    <property type="evidence" value="ECO:0007669"/>
    <property type="project" value="TreeGrafter"/>
</dbReference>
<dbReference type="NCBIfam" id="TIGR00611">
    <property type="entry name" value="recf"/>
    <property type="match status" value="1"/>
</dbReference>
<evidence type="ECO:0000259" key="11">
    <source>
        <dbReference type="SMART" id="SM00382"/>
    </source>
</evidence>
<keyword evidence="7 9" id="KW-0067">ATP-binding</keyword>
<dbReference type="SMART" id="SM00382">
    <property type="entry name" value="AAA"/>
    <property type="match status" value="1"/>
</dbReference>
<evidence type="ECO:0000313" key="13">
    <source>
        <dbReference type="Proteomes" id="UP000185812"/>
    </source>
</evidence>
<dbReference type="Proteomes" id="UP000185812">
    <property type="component" value="Unassembled WGS sequence"/>
</dbReference>
<dbReference type="AlphaFoldDB" id="A0A1M6RC39"/>
<evidence type="ECO:0000256" key="3">
    <source>
        <dbReference type="ARBA" id="ARBA00020170"/>
    </source>
</evidence>
<dbReference type="InterPro" id="IPR027417">
    <property type="entry name" value="P-loop_NTPase"/>
</dbReference>
<protein>
    <recommendedName>
        <fullName evidence="3 9">DNA replication and repair protein RecF</fullName>
    </recommendedName>
</protein>
<keyword evidence="9 10" id="KW-0234">DNA repair</keyword>
<feature type="binding site" evidence="9">
    <location>
        <begin position="30"/>
        <end position="37"/>
    </location>
    <ligand>
        <name>ATP</name>
        <dbReference type="ChEBI" id="CHEBI:30616"/>
    </ligand>
</feature>
<evidence type="ECO:0000256" key="4">
    <source>
        <dbReference type="ARBA" id="ARBA00022490"/>
    </source>
</evidence>
<dbReference type="GO" id="GO:0006302">
    <property type="term" value="P:double-strand break repair"/>
    <property type="evidence" value="ECO:0007669"/>
    <property type="project" value="TreeGrafter"/>
</dbReference>
<dbReference type="GO" id="GO:0006260">
    <property type="term" value="P:DNA replication"/>
    <property type="evidence" value="ECO:0007669"/>
    <property type="project" value="UniProtKB-UniRule"/>
</dbReference>
<dbReference type="PANTHER" id="PTHR32182:SF0">
    <property type="entry name" value="DNA REPLICATION AND REPAIR PROTEIN RECF"/>
    <property type="match status" value="1"/>
</dbReference>
<accession>A0A1M6RC39</accession>
<keyword evidence="6 9" id="KW-0547">Nucleotide-binding</keyword>
<proteinExistence type="inferred from homology"/>
<evidence type="ECO:0000256" key="5">
    <source>
        <dbReference type="ARBA" id="ARBA00022705"/>
    </source>
</evidence>
<evidence type="ECO:0000256" key="10">
    <source>
        <dbReference type="RuleBase" id="RU000578"/>
    </source>
</evidence>
<reference evidence="13" key="1">
    <citation type="submission" date="2016-11" db="EMBL/GenBank/DDBJ databases">
        <authorList>
            <person name="Varghese N."/>
            <person name="Submissions S."/>
        </authorList>
    </citation>
    <scope>NUCLEOTIDE SEQUENCE [LARGE SCALE GENOMIC DNA]</scope>
    <source>
        <strain evidence="13">DSM 22212</strain>
    </source>
</reference>
<dbReference type="EMBL" id="FRAU01000002">
    <property type="protein sequence ID" value="SHK30023.1"/>
    <property type="molecule type" value="Genomic_DNA"/>
</dbReference>
<keyword evidence="13" id="KW-1185">Reference proteome</keyword>
<keyword evidence="9 10" id="KW-0227">DNA damage</keyword>
<comment type="subcellular location">
    <subcellularLocation>
        <location evidence="1 9 10">Cytoplasm</location>
    </subcellularLocation>
</comment>
<dbReference type="Gene3D" id="1.20.1050.90">
    <property type="entry name" value="RecF/RecN/SMC, N-terminal domain"/>
    <property type="match status" value="1"/>
</dbReference>
<dbReference type="RefSeq" id="WP_072714662.1">
    <property type="nucleotide sequence ID" value="NZ_FRAU01000002.1"/>
</dbReference>
<dbReference type="STRING" id="633813.SAMN04488087_0784"/>
<keyword evidence="9 10" id="KW-0742">SOS response</keyword>
<sequence>MLLQSLRLRNFRAHEETQVAFGPRINLIGGPNGAGKTNLLEAIHYLCLSKSFLTSQDAYALRQGAAFFELEGVFSGKRRSELVVRLVYVPGEGKRIFFNGAPLERLSDLVGELPVVVLSPADQALTGGPPEARRRFLDNLLSQAYPAYLQDLLQYRRALRQRNELLAHLRRHPAAVQPSLLESWQEELVTLGSRLILRRLRFVQEFAAFVAEAHAQLGLTAEIPRIEYITVAPLQPDVDLDAVAEAFRNRLHRLASREREQGRTLAGPHRDELMLRLNGLEVRRYASQGQHRIMGLALKLAKFLYLRARREETPLLLLDDVFDGLDRFRTQRILELLQHADQIAQSFVTSARLDLLQELQVLSGSTHRIFWVEAGQVQAYASTES</sequence>
<evidence type="ECO:0000313" key="12">
    <source>
        <dbReference type="EMBL" id="SHK30023.1"/>
    </source>
</evidence>
<keyword evidence="8 9" id="KW-0238">DNA-binding</keyword>
<dbReference type="SUPFAM" id="SSF52540">
    <property type="entry name" value="P-loop containing nucleoside triphosphate hydrolases"/>
    <property type="match status" value="1"/>
</dbReference>
<dbReference type="InterPro" id="IPR003395">
    <property type="entry name" value="RecF/RecN/SMC_N"/>
</dbReference>
<keyword evidence="4 9" id="KW-0963">Cytoplasm</keyword>
<dbReference type="GO" id="GO:0005737">
    <property type="term" value="C:cytoplasm"/>
    <property type="evidence" value="ECO:0007669"/>
    <property type="project" value="UniProtKB-SubCell"/>
</dbReference>
<comment type="similarity">
    <text evidence="2 9 10">Belongs to the RecF family.</text>
</comment>
<evidence type="ECO:0000256" key="2">
    <source>
        <dbReference type="ARBA" id="ARBA00008016"/>
    </source>
</evidence>
<evidence type="ECO:0000256" key="6">
    <source>
        <dbReference type="ARBA" id="ARBA00022741"/>
    </source>
</evidence>
<feature type="domain" description="AAA+ ATPase" evidence="11">
    <location>
        <begin position="22"/>
        <end position="375"/>
    </location>
</feature>
<dbReference type="GO" id="GO:0005524">
    <property type="term" value="F:ATP binding"/>
    <property type="evidence" value="ECO:0007669"/>
    <property type="project" value="UniProtKB-UniRule"/>
</dbReference>
<comment type="function">
    <text evidence="9 10">The RecF protein is involved in DNA metabolism; it is required for DNA replication and normal SOS inducibility. RecF binds preferentially to single-stranded, linear DNA. It also seems to bind ATP.</text>
</comment>
<dbReference type="PANTHER" id="PTHR32182">
    <property type="entry name" value="DNA REPLICATION AND REPAIR PROTEIN RECF"/>
    <property type="match status" value="1"/>
</dbReference>
<dbReference type="InterPro" id="IPR042174">
    <property type="entry name" value="RecF_2"/>
</dbReference>
<organism evidence="12 13">
    <name type="scientific">Rhodothermus profundi</name>
    <dbReference type="NCBI Taxonomy" id="633813"/>
    <lineage>
        <taxon>Bacteria</taxon>
        <taxon>Pseudomonadati</taxon>
        <taxon>Rhodothermota</taxon>
        <taxon>Rhodothermia</taxon>
        <taxon>Rhodothermales</taxon>
        <taxon>Rhodothermaceae</taxon>
        <taxon>Rhodothermus</taxon>
    </lineage>
</organism>
<dbReference type="InterPro" id="IPR001238">
    <property type="entry name" value="DNA-binding_RecF"/>
</dbReference>
<dbReference type="PROSITE" id="PS00618">
    <property type="entry name" value="RECF_2"/>
    <property type="match status" value="1"/>
</dbReference>
<evidence type="ECO:0000256" key="9">
    <source>
        <dbReference type="HAMAP-Rule" id="MF_00365"/>
    </source>
</evidence>
<dbReference type="GO" id="GO:0003697">
    <property type="term" value="F:single-stranded DNA binding"/>
    <property type="evidence" value="ECO:0007669"/>
    <property type="project" value="UniProtKB-UniRule"/>
</dbReference>
<name>A0A1M6RC39_9BACT</name>
<gene>
    <name evidence="9" type="primary">recF</name>
    <name evidence="12" type="ORF">SAMN04488087_0784</name>
</gene>
<dbReference type="HAMAP" id="MF_00365">
    <property type="entry name" value="RecF"/>
    <property type="match status" value="1"/>
</dbReference>
<keyword evidence="5 9" id="KW-0235">DNA replication</keyword>
<evidence type="ECO:0000256" key="7">
    <source>
        <dbReference type="ARBA" id="ARBA00022840"/>
    </source>
</evidence>
<evidence type="ECO:0000256" key="8">
    <source>
        <dbReference type="ARBA" id="ARBA00023125"/>
    </source>
</evidence>
<dbReference type="Gene3D" id="3.40.50.300">
    <property type="entry name" value="P-loop containing nucleotide triphosphate hydrolases"/>
    <property type="match status" value="1"/>
</dbReference>
<dbReference type="Pfam" id="PF02463">
    <property type="entry name" value="SMC_N"/>
    <property type="match status" value="1"/>
</dbReference>